<dbReference type="AlphaFoldDB" id="A0A086BK24"/>
<dbReference type="eggNOG" id="COG5661">
    <property type="taxonomic scope" value="Bacteria"/>
</dbReference>
<organism evidence="1 2">
    <name type="scientific">Chryseobacterium piperi</name>
    <dbReference type="NCBI Taxonomy" id="558152"/>
    <lineage>
        <taxon>Bacteria</taxon>
        <taxon>Pseudomonadati</taxon>
        <taxon>Bacteroidota</taxon>
        <taxon>Flavobacteriia</taxon>
        <taxon>Flavobacteriales</taxon>
        <taxon>Weeksellaceae</taxon>
        <taxon>Chryseobacterium group</taxon>
        <taxon>Chryseobacterium</taxon>
    </lineage>
</organism>
<accession>A0A086BK24</accession>
<dbReference type="STRING" id="558152.IQ37_06950"/>
<sequence length="184" mass="21649">MKWLIFISFCVFNFNKGFGQKIIWKEDQKLAWSNFKSKSNNMGNANVVAYTHCGWEYSAVVSSDSNVPVKIGIQTIFKENQSWKDVKRITDYALLHEQKHFDIAELFARRLRKEVEEKVVSSGDYIKYFHGIYNKIAKDYKDFQASYDKDTRNGINTIKQAEYNTLITEELEKLKKYKNVEISQ</sequence>
<evidence type="ECO:0008006" key="3">
    <source>
        <dbReference type="Google" id="ProtNLM"/>
    </source>
</evidence>
<gene>
    <name evidence="1" type="ORF">IQ37_06950</name>
</gene>
<dbReference type="EMBL" id="JPRJ01000008">
    <property type="protein sequence ID" value="KFF29288.1"/>
    <property type="molecule type" value="Genomic_DNA"/>
</dbReference>
<dbReference type="KEGG" id="cpip:CJF12_05735"/>
<dbReference type="Pfam" id="PF06037">
    <property type="entry name" value="DUF922"/>
    <property type="match status" value="1"/>
</dbReference>
<proteinExistence type="predicted"/>
<protein>
    <recommendedName>
        <fullName evidence="3">DUF922 domain-containing protein</fullName>
    </recommendedName>
</protein>
<comment type="caution">
    <text evidence="1">The sequence shown here is derived from an EMBL/GenBank/DDBJ whole genome shotgun (WGS) entry which is preliminary data.</text>
</comment>
<reference evidence="1 2" key="1">
    <citation type="submission" date="2014-07" db="EMBL/GenBank/DDBJ databases">
        <title>Genome of Chryseobacterium piperi CTM.</title>
        <authorList>
            <person name="Pipes S.E."/>
            <person name="Stropko S.J."/>
            <person name="Newman J.D."/>
        </authorList>
    </citation>
    <scope>NUCLEOTIDE SEQUENCE [LARGE SCALE GENOMIC DNA]</scope>
    <source>
        <strain evidence="1 2">CTM</strain>
    </source>
</reference>
<dbReference type="InterPro" id="IPR010321">
    <property type="entry name" value="DUF922"/>
</dbReference>
<name>A0A086BK24_9FLAO</name>
<dbReference type="OrthoDB" id="5431540at2"/>
<evidence type="ECO:0000313" key="2">
    <source>
        <dbReference type="Proteomes" id="UP000028709"/>
    </source>
</evidence>
<evidence type="ECO:0000313" key="1">
    <source>
        <dbReference type="EMBL" id="KFF29288.1"/>
    </source>
</evidence>
<dbReference type="RefSeq" id="WP_034682932.1">
    <property type="nucleotide sequence ID" value="NZ_CP023049.2"/>
</dbReference>
<dbReference type="Proteomes" id="UP000028709">
    <property type="component" value="Unassembled WGS sequence"/>
</dbReference>
<keyword evidence="2" id="KW-1185">Reference proteome</keyword>